<dbReference type="InterPro" id="IPR058792">
    <property type="entry name" value="Beta-barrel_RND_2"/>
</dbReference>
<dbReference type="Gene3D" id="2.40.420.20">
    <property type="match status" value="1"/>
</dbReference>
<dbReference type="EMBL" id="CP076361">
    <property type="protein sequence ID" value="QWK91968.1"/>
    <property type="molecule type" value="Genomic_DNA"/>
</dbReference>
<dbReference type="NCBIfam" id="TIGR01730">
    <property type="entry name" value="RND_mfp"/>
    <property type="match status" value="1"/>
</dbReference>
<organism evidence="5 6">
    <name type="scientific">Gemmobacter fulvus</name>
    <dbReference type="NCBI Taxonomy" id="2840474"/>
    <lineage>
        <taxon>Bacteria</taxon>
        <taxon>Pseudomonadati</taxon>
        <taxon>Pseudomonadota</taxon>
        <taxon>Alphaproteobacteria</taxon>
        <taxon>Rhodobacterales</taxon>
        <taxon>Paracoccaceae</taxon>
        <taxon>Gemmobacter</taxon>
    </lineage>
</organism>
<evidence type="ECO:0000256" key="1">
    <source>
        <dbReference type="ARBA" id="ARBA00009477"/>
    </source>
</evidence>
<dbReference type="Gene3D" id="1.10.287.470">
    <property type="entry name" value="Helix hairpin bin"/>
    <property type="match status" value="1"/>
</dbReference>
<dbReference type="InterPro" id="IPR006143">
    <property type="entry name" value="RND_pump_MFP"/>
</dbReference>
<reference evidence="5" key="1">
    <citation type="submission" date="2021-06" db="EMBL/GenBank/DDBJ databases">
        <title>Direct submission.</title>
        <authorList>
            <person name="Lee C.-S."/>
            <person name="Jin L."/>
        </authorList>
    </citation>
    <scope>NUCLEOTIDE SEQUENCE</scope>
    <source>
        <strain evidence="5">Con5</strain>
    </source>
</reference>
<dbReference type="PANTHER" id="PTHR30469">
    <property type="entry name" value="MULTIDRUG RESISTANCE PROTEIN MDTA"/>
    <property type="match status" value="1"/>
</dbReference>
<feature type="domain" description="Multidrug resistance protein MdtA-like C-terminal permuted SH3" evidence="4">
    <location>
        <begin position="317"/>
        <end position="373"/>
    </location>
</feature>
<protein>
    <submittedName>
        <fullName evidence="5">Efflux RND transporter periplasmic adaptor subunit</fullName>
    </submittedName>
</protein>
<evidence type="ECO:0000259" key="4">
    <source>
        <dbReference type="Pfam" id="PF25967"/>
    </source>
</evidence>
<name>A0A975PA39_9RHOB</name>
<dbReference type="Gene3D" id="2.40.50.100">
    <property type="match status" value="1"/>
</dbReference>
<keyword evidence="2" id="KW-0175">Coiled coil</keyword>
<evidence type="ECO:0000256" key="2">
    <source>
        <dbReference type="SAM" id="Coils"/>
    </source>
</evidence>
<dbReference type="Gene3D" id="2.40.30.170">
    <property type="match status" value="1"/>
</dbReference>
<sequence length="392" mass="40312">MRAIELGIVMALAVGLPSGAWSEAATETAPQQVAVLPAITVSEVTTMSLQDRVIAGGLVGAVEEILVQPLIEGQPIEALEAEVGDYVEAGQVLARLSLTSLELQKSQLKASMASARATIAQAEAQVLEARSSADEAQRVAARTKALKANGSASQAALEQAQAAAVSATARVTVAAQVLEAARAQVELVEAQLANVELSLTRTSVVAPVAGEILARNAQIGAVASAAGLPMFTLMRDGALELRAEIAEADLVRLQPGMTARITTVGASEPLKGTVRLVEPGVNTTTRLGTARITLENARTVRSGMYADAEILLTEHEALAVPVTAVGVGPNGATVMIVKPDGLVSQVPVQTGIRDQGMVEILTGVQAGDRVVTKAAAFVRDGDHVNPVLAGTQ</sequence>
<evidence type="ECO:0000259" key="3">
    <source>
        <dbReference type="Pfam" id="PF25954"/>
    </source>
</evidence>
<dbReference type="AlphaFoldDB" id="A0A975PA39"/>
<accession>A0A975PA39</accession>
<evidence type="ECO:0000313" key="5">
    <source>
        <dbReference type="EMBL" id="QWK91968.1"/>
    </source>
</evidence>
<dbReference type="InterPro" id="IPR058627">
    <property type="entry name" value="MdtA-like_C"/>
</dbReference>
<dbReference type="Proteomes" id="UP000679352">
    <property type="component" value="Chromosome"/>
</dbReference>
<dbReference type="Pfam" id="PF25967">
    <property type="entry name" value="RND-MFP_C"/>
    <property type="match status" value="1"/>
</dbReference>
<feature type="coiled-coil region" evidence="2">
    <location>
        <begin position="98"/>
        <end position="139"/>
    </location>
</feature>
<gene>
    <name evidence="5" type="ORF">KM031_07875</name>
</gene>
<dbReference type="GO" id="GO:0015562">
    <property type="term" value="F:efflux transmembrane transporter activity"/>
    <property type="evidence" value="ECO:0007669"/>
    <property type="project" value="TreeGrafter"/>
</dbReference>
<evidence type="ECO:0000313" key="6">
    <source>
        <dbReference type="Proteomes" id="UP000679352"/>
    </source>
</evidence>
<dbReference type="SUPFAM" id="SSF111369">
    <property type="entry name" value="HlyD-like secretion proteins"/>
    <property type="match status" value="1"/>
</dbReference>
<dbReference type="GO" id="GO:1990281">
    <property type="term" value="C:efflux pump complex"/>
    <property type="evidence" value="ECO:0007669"/>
    <property type="project" value="TreeGrafter"/>
</dbReference>
<dbReference type="PANTHER" id="PTHR30469:SF15">
    <property type="entry name" value="HLYD FAMILY OF SECRETION PROTEINS"/>
    <property type="match status" value="1"/>
</dbReference>
<feature type="domain" description="CusB-like beta-barrel" evidence="3">
    <location>
        <begin position="241"/>
        <end position="309"/>
    </location>
</feature>
<dbReference type="KEGG" id="gfu:KM031_07875"/>
<comment type="similarity">
    <text evidence="1">Belongs to the membrane fusion protein (MFP) (TC 8.A.1) family.</text>
</comment>
<proteinExistence type="inferred from homology"/>
<dbReference type="Pfam" id="PF25954">
    <property type="entry name" value="Beta-barrel_RND_2"/>
    <property type="match status" value="1"/>
</dbReference>
<keyword evidence="6" id="KW-1185">Reference proteome</keyword>